<dbReference type="PANTHER" id="PTHR10590">
    <property type="entry name" value="SODIUM/NUCLEOSIDE COTRANSPORTER"/>
    <property type="match status" value="1"/>
</dbReference>
<proteinExistence type="inferred from homology"/>
<dbReference type="InterPro" id="IPR018270">
    <property type="entry name" value="C_nuclsd_transpt_met_bac"/>
</dbReference>
<dbReference type="AlphaFoldDB" id="A0A193LIV1"/>
<dbReference type="PANTHER" id="PTHR10590:SF4">
    <property type="entry name" value="SOLUTE CARRIER FAMILY 28 MEMBER 3"/>
    <property type="match status" value="1"/>
</dbReference>
<feature type="transmembrane region" description="Helical" evidence="7">
    <location>
        <begin position="262"/>
        <end position="285"/>
    </location>
</feature>
<feature type="transmembrane region" description="Helical" evidence="7">
    <location>
        <begin position="30"/>
        <end position="49"/>
    </location>
</feature>
<keyword evidence="4 7" id="KW-0812">Transmembrane</keyword>
<dbReference type="RefSeq" id="WP_068617676.1">
    <property type="nucleotide sequence ID" value="NZ_CP016268.1"/>
</dbReference>
<feature type="transmembrane region" description="Helical" evidence="7">
    <location>
        <begin position="167"/>
        <end position="189"/>
    </location>
</feature>
<feature type="domain" description="Concentrative nucleoside transporter N-terminal" evidence="8">
    <location>
        <begin position="9"/>
        <end position="82"/>
    </location>
</feature>
<dbReference type="GO" id="GO:0005886">
    <property type="term" value="C:plasma membrane"/>
    <property type="evidence" value="ECO:0007669"/>
    <property type="project" value="UniProtKB-SubCell"/>
</dbReference>
<dbReference type="InterPro" id="IPR011642">
    <property type="entry name" value="Gate_dom"/>
</dbReference>
<keyword evidence="12" id="KW-1185">Reference proteome</keyword>
<evidence type="ECO:0000313" key="11">
    <source>
        <dbReference type="EMBL" id="ANO52401.1"/>
    </source>
</evidence>
<name>A0A193LIV1_9GAMM</name>
<evidence type="ECO:0000256" key="2">
    <source>
        <dbReference type="ARBA" id="ARBA00009033"/>
    </source>
</evidence>
<keyword evidence="5 7" id="KW-1133">Transmembrane helix</keyword>
<evidence type="ECO:0000256" key="1">
    <source>
        <dbReference type="ARBA" id="ARBA00004651"/>
    </source>
</evidence>
<dbReference type="EMBL" id="CP016268">
    <property type="protein sequence ID" value="ANO52401.1"/>
    <property type="molecule type" value="Genomic_DNA"/>
</dbReference>
<dbReference type="InterPro" id="IPR002668">
    <property type="entry name" value="CNT_N_dom"/>
</dbReference>
<dbReference type="NCBIfam" id="TIGR00804">
    <property type="entry name" value="nupC"/>
    <property type="match status" value="1"/>
</dbReference>
<evidence type="ECO:0000256" key="5">
    <source>
        <dbReference type="ARBA" id="ARBA00022989"/>
    </source>
</evidence>
<dbReference type="KEGG" id="woc:BA177_15475"/>
<feature type="transmembrane region" description="Helical" evidence="7">
    <location>
        <begin position="385"/>
        <end position="406"/>
    </location>
</feature>
<keyword evidence="3" id="KW-1003">Cell membrane</keyword>
<evidence type="ECO:0000259" key="10">
    <source>
        <dbReference type="Pfam" id="PF07670"/>
    </source>
</evidence>
<dbReference type="InterPro" id="IPR011657">
    <property type="entry name" value="CNT_C_dom"/>
</dbReference>
<dbReference type="Proteomes" id="UP000092695">
    <property type="component" value="Chromosome"/>
</dbReference>
<dbReference type="InterPro" id="IPR008276">
    <property type="entry name" value="C_nuclsd_transpt"/>
</dbReference>
<keyword evidence="7" id="KW-0813">Transport</keyword>
<accession>A0A193LIV1</accession>
<feature type="transmembrane region" description="Helical" evidence="7">
    <location>
        <begin position="195"/>
        <end position="215"/>
    </location>
</feature>
<evidence type="ECO:0000256" key="7">
    <source>
        <dbReference type="RuleBase" id="RU362018"/>
    </source>
</evidence>
<evidence type="ECO:0000256" key="4">
    <source>
        <dbReference type="ARBA" id="ARBA00022692"/>
    </source>
</evidence>
<reference evidence="11 12" key="1">
    <citation type="submission" date="2016-06" db="EMBL/GenBank/DDBJ databases">
        <title>Complete genome sequence of a deep-branching marine Gamma Proteobacterium Woeseia oceani type strain XK5.</title>
        <authorList>
            <person name="Mu D."/>
            <person name="Du Z."/>
        </authorList>
    </citation>
    <scope>NUCLEOTIDE SEQUENCE [LARGE SCALE GENOMIC DNA]</scope>
    <source>
        <strain evidence="11 12">XK5</strain>
    </source>
</reference>
<evidence type="ECO:0000256" key="3">
    <source>
        <dbReference type="ARBA" id="ARBA00022475"/>
    </source>
</evidence>
<evidence type="ECO:0000259" key="9">
    <source>
        <dbReference type="Pfam" id="PF07662"/>
    </source>
</evidence>
<gene>
    <name evidence="11" type="ORF">BA177_15475</name>
</gene>
<evidence type="ECO:0000313" key="12">
    <source>
        <dbReference type="Proteomes" id="UP000092695"/>
    </source>
</evidence>
<evidence type="ECO:0000256" key="6">
    <source>
        <dbReference type="ARBA" id="ARBA00023136"/>
    </source>
</evidence>
<feature type="transmembrane region" description="Helical" evidence="7">
    <location>
        <begin position="346"/>
        <end position="373"/>
    </location>
</feature>
<feature type="domain" description="Nucleoside transporter/FeoB GTPase Gate" evidence="10">
    <location>
        <begin position="93"/>
        <end position="191"/>
    </location>
</feature>
<dbReference type="Pfam" id="PF07662">
    <property type="entry name" value="Nucleos_tra2_C"/>
    <property type="match status" value="1"/>
</dbReference>
<comment type="similarity">
    <text evidence="2 7">Belongs to the concentrative nucleoside transporter (CNT) (TC 2.A.41) family.</text>
</comment>
<dbReference type="Pfam" id="PF01773">
    <property type="entry name" value="Nucleos_tra2_N"/>
    <property type="match status" value="1"/>
</dbReference>
<feature type="transmembrane region" description="Helical" evidence="7">
    <location>
        <begin position="86"/>
        <end position="110"/>
    </location>
</feature>
<feature type="domain" description="Concentrative nucleoside transporter C-terminal" evidence="9">
    <location>
        <begin position="195"/>
        <end position="403"/>
    </location>
</feature>
<dbReference type="GO" id="GO:0005337">
    <property type="term" value="F:nucleoside transmembrane transporter activity"/>
    <property type="evidence" value="ECO:0007669"/>
    <property type="project" value="InterPro"/>
</dbReference>
<organism evidence="11 12">
    <name type="scientific">Woeseia oceani</name>
    <dbReference type="NCBI Taxonomy" id="1548547"/>
    <lineage>
        <taxon>Bacteria</taxon>
        <taxon>Pseudomonadati</taxon>
        <taxon>Pseudomonadota</taxon>
        <taxon>Gammaproteobacteria</taxon>
        <taxon>Woeseiales</taxon>
        <taxon>Woeseiaceae</taxon>
        <taxon>Woeseia</taxon>
    </lineage>
</organism>
<feature type="transmembrane region" description="Helical" evidence="7">
    <location>
        <begin position="6"/>
        <end position="23"/>
    </location>
</feature>
<dbReference type="GO" id="GO:0015293">
    <property type="term" value="F:symporter activity"/>
    <property type="evidence" value="ECO:0007669"/>
    <property type="project" value="TreeGrafter"/>
</dbReference>
<comment type="subcellular location">
    <subcellularLocation>
        <location evidence="1">Cell membrane</location>
        <topology evidence="1">Multi-pass membrane protein</topology>
    </subcellularLocation>
</comment>
<dbReference type="Pfam" id="PF07670">
    <property type="entry name" value="Gate"/>
    <property type="match status" value="1"/>
</dbReference>
<dbReference type="STRING" id="1548547.BA177_15475"/>
<evidence type="ECO:0000259" key="8">
    <source>
        <dbReference type="Pfam" id="PF01773"/>
    </source>
</evidence>
<keyword evidence="6 7" id="KW-0472">Membrane</keyword>
<protein>
    <recommendedName>
        <fullName evidence="7">Nucleoside permease</fullName>
    </recommendedName>
</protein>
<sequence length="408" mass="42776">MLENWIGIAGLIVILAIAVLLSTNRRAINFRVVGAAFALQVVVAALVLYSEWGKLAILALSDGVQAVIDFSKAGIDMVFGPLAGDVVGFSFAINVLPIIIFFSALMSVLYHLRIMQWVVKLVGGGLRWLVGTGPVESLNAAANIFVGQTEAPLVIKPYLRNLTEPQLFAVMVSGVASVAGTVLAAYVFMGAELKYLLAASFMAAPGGLLMAKILMPDTADTAASQTNHKLQMEPSKHANVILAAAVGTADGLRLAVNIGAMLVAFVALIALFNGIVGGIAGWFGFEGITLQLLLGKLFQPLMFLLSVPWDEAELSGALFGEKLILNEFVAFSHLGDYLADASERTVAVTTFALCGFANLSSIAILLGGLGSLVPEKRELIARFGLRAVAAGSLSNLLSAALAGLLLSF</sequence>
<dbReference type="OrthoDB" id="9766455at2"/>